<feature type="transmembrane region" description="Helical" evidence="9">
    <location>
        <begin position="176"/>
        <end position="201"/>
    </location>
</feature>
<evidence type="ECO:0000256" key="5">
    <source>
        <dbReference type="ARBA" id="ARBA00023040"/>
    </source>
</evidence>
<feature type="transmembrane region" description="Helical" evidence="9">
    <location>
        <begin position="409"/>
        <end position="430"/>
    </location>
</feature>
<feature type="transmembrane region" description="Helical" evidence="9">
    <location>
        <begin position="366"/>
        <end position="388"/>
    </location>
</feature>
<evidence type="ECO:0000259" key="10">
    <source>
        <dbReference type="PROSITE" id="PS50262"/>
    </source>
</evidence>
<feature type="transmembrane region" description="Helical" evidence="9">
    <location>
        <begin position="249"/>
        <end position="273"/>
    </location>
</feature>
<keyword evidence="7" id="KW-0675">Receptor</keyword>
<dbReference type="Proteomes" id="UP000605970">
    <property type="component" value="Unassembled WGS sequence"/>
</dbReference>
<dbReference type="EMBL" id="JABEBT010000015">
    <property type="protein sequence ID" value="KAF7637999.1"/>
    <property type="molecule type" value="Genomic_DNA"/>
</dbReference>
<keyword evidence="4 9" id="KW-1133">Transmembrane helix</keyword>
<evidence type="ECO:0000256" key="8">
    <source>
        <dbReference type="ARBA" id="ARBA00023224"/>
    </source>
</evidence>
<dbReference type="Gene3D" id="1.20.1070.10">
    <property type="entry name" value="Rhodopsin 7-helix transmembrane proteins"/>
    <property type="match status" value="2"/>
</dbReference>
<dbReference type="SUPFAM" id="SSF81321">
    <property type="entry name" value="Family A G protein-coupled receptor-like"/>
    <property type="match status" value="2"/>
</dbReference>
<feature type="transmembrane region" description="Helical" evidence="9">
    <location>
        <begin position="133"/>
        <end position="156"/>
    </location>
</feature>
<protein>
    <submittedName>
        <fullName evidence="11">G_PROTEIN_RECEP_F1_2 domain-containing protein</fullName>
    </submittedName>
</protein>
<accession>A0A8S9ZXZ2</accession>
<keyword evidence="5" id="KW-0297">G-protein coupled receptor</keyword>
<dbReference type="GO" id="GO:0004930">
    <property type="term" value="F:G protein-coupled receptor activity"/>
    <property type="evidence" value="ECO:0007669"/>
    <property type="project" value="UniProtKB-KW"/>
</dbReference>
<dbReference type="InterPro" id="IPR000276">
    <property type="entry name" value="GPCR_Rhodpsn"/>
</dbReference>
<dbReference type="InterPro" id="IPR017452">
    <property type="entry name" value="GPCR_Rhodpsn_7TM"/>
</dbReference>
<keyword evidence="12" id="KW-1185">Reference proteome</keyword>
<evidence type="ECO:0000256" key="1">
    <source>
        <dbReference type="ARBA" id="ARBA00004651"/>
    </source>
</evidence>
<organism evidence="11 12">
    <name type="scientific">Meloidogyne graminicola</name>
    <dbReference type="NCBI Taxonomy" id="189291"/>
    <lineage>
        <taxon>Eukaryota</taxon>
        <taxon>Metazoa</taxon>
        <taxon>Ecdysozoa</taxon>
        <taxon>Nematoda</taxon>
        <taxon>Chromadorea</taxon>
        <taxon>Rhabditida</taxon>
        <taxon>Tylenchina</taxon>
        <taxon>Tylenchomorpha</taxon>
        <taxon>Tylenchoidea</taxon>
        <taxon>Meloidogynidae</taxon>
        <taxon>Meloidogyninae</taxon>
        <taxon>Meloidogyne</taxon>
    </lineage>
</organism>
<dbReference type="InterPro" id="IPR019424">
    <property type="entry name" value="7TM_GPCR_Srsx"/>
</dbReference>
<evidence type="ECO:0000313" key="11">
    <source>
        <dbReference type="EMBL" id="KAF7637999.1"/>
    </source>
</evidence>
<feature type="transmembrane region" description="Helical" evidence="9">
    <location>
        <begin position="86"/>
        <end position="112"/>
    </location>
</feature>
<dbReference type="InterPro" id="IPR050569">
    <property type="entry name" value="TAAR"/>
</dbReference>
<evidence type="ECO:0000256" key="4">
    <source>
        <dbReference type="ARBA" id="ARBA00022989"/>
    </source>
</evidence>
<dbReference type="Pfam" id="PF00001">
    <property type="entry name" value="7tm_1"/>
    <property type="match status" value="1"/>
</dbReference>
<keyword evidence="6 9" id="KW-0472">Membrane</keyword>
<feature type="transmembrane region" description="Helical" evidence="9">
    <location>
        <begin position="21"/>
        <end position="42"/>
    </location>
</feature>
<comment type="caution">
    <text evidence="11">The sequence shown here is derived from an EMBL/GenBank/DDBJ whole genome shotgun (WGS) entry which is preliminary data.</text>
</comment>
<feature type="transmembrane region" description="Helical" evidence="9">
    <location>
        <begin position="326"/>
        <end position="346"/>
    </location>
</feature>
<evidence type="ECO:0000256" key="9">
    <source>
        <dbReference type="SAM" id="Phobius"/>
    </source>
</evidence>
<feature type="transmembrane region" description="Helical" evidence="9">
    <location>
        <begin position="285"/>
        <end position="306"/>
    </location>
</feature>
<feature type="domain" description="G-protein coupled receptors family 1 profile" evidence="10">
    <location>
        <begin position="33"/>
        <end position="307"/>
    </location>
</feature>
<evidence type="ECO:0000256" key="6">
    <source>
        <dbReference type="ARBA" id="ARBA00023136"/>
    </source>
</evidence>
<feature type="transmembrane region" description="Helical" evidence="9">
    <location>
        <begin position="547"/>
        <end position="572"/>
    </location>
</feature>
<evidence type="ECO:0000256" key="7">
    <source>
        <dbReference type="ARBA" id="ARBA00023170"/>
    </source>
</evidence>
<dbReference type="CDD" id="cd00637">
    <property type="entry name" value="7tm_classA_rhodopsin-like"/>
    <property type="match status" value="2"/>
</dbReference>
<keyword evidence="8" id="KW-0807">Transducer</keyword>
<comment type="subcellular location">
    <subcellularLocation>
        <location evidence="1">Cell membrane</location>
        <topology evidence="1">Multi-pass membrane protein</topology>
    </subcellularLocation>
</comment>
<gene>
    <name evidence="11" type="ORF">Mgra_00002452</name>
</gene>
<feature type="transmembrane region" description="Helical" evidence="9">
    <location>
        <begin position="450"/>
        <end position="476"/>
    </location>
</feature>
<proteinExistence type="predicted"/>
<sequence length="639" mass="72265">MSLTPNKTQLEELDSSLAINLLRYLISLNALLTNGFLTLPFARFKTLRCTQCNLFIAANAAVEFIIGLATRATFEIIATTMSIHSFTHTLCVWIGSPLTGGFAANQITILGLALDRLTAVAWPFSYGKKNKNLIASIFSFTLFIFIAAIIVSLWNINPGTSFQCSMGVNAGPLFATIWSIYAQIITFFVFGTYITMLCLFYRQSQVFSSSKNKTNPKQQNPKDNGLMYKNTNKTYQNTDYQKTQKQIRLTMLVALILLVYSICWALPTAIWFFFNVLDPKDLTRINYVTFIQGFITPLGAGINLYIYIWKHAEIRHRSLRNTQCNLLIGANAAIELIIGIGLATRGTFEIYSTSISLTSFTHTLCVWIGSPLTGGFAANQITILGLALDRLTAVAWPFSYGKKNKPFIYISYLLVILIFIGAVFISLWGIDESTPSYQCSMGANAGPLFATIWSIYAQIITFFVFSTYISMLILFYRQNRRFLSSPKTKITQVTPSPRMVPIQEKELKPVILNNLNNNKNNNLTLKRGSQLKQETILNQQQKQQMRLTLLVALILLIYTICWAFPTAIWFLFNVLDSSNRNRINVVTYIQGFLTPFGAGINLYIYLWRHAEIRKCARSTFPTLKYILTEDTFTNNTQMS</sequence>
<dbReference type="AlphaFoldDB" id="A0A8S9ZXZ2"/>
<dbReference type="OrthoDB" id="5836978at2759"/>
<feature type="transmembrane region" description="Helical" evidence="9">
    <location>
        <begin position="54"/>
        <end position="74"/>
    </location>
</feature>
<evidence type="ECO:0000256" key="3">
    <source>
        <dbReference type="ARBA" id="ARBA00022692"/>
    </source>
</evidence>
<dbReference type="PANTHER" id="PTHR24249">
    <property type="entry name" value="HISTAMINE RECEPTOR-RELATED G-PROTEIN COUPLED RECEPTOR"/>
    <property type="match status" value="1"/>
</dbReference>
<dbReference type="PROSITE" id="PS50262">
    <property type="entry name" value="G_PROTEIN_RECEP_F1_2"/>
    <property type="match status" value="2"/>
</dbReference>
<reference evidence="11" key="1">
    <citation type="journal article" date="2020" name="Ecol. Evol.">
        <title>Genome structure and content of the rice root-knot nematode (Meloidogyne graminicola).</title>
        <authorList>
            <person name="Phan N.T."/>
            <person name="Danchin E.G.J."/>
            <person name="Klopp C."/>
            <person name="Perfus-Barbeoch L."/>
            <person name="Kozlowski D.K."/>
            <person name="Koutsovoulos G.D."/>
            <person name="Lopez-Roques C."/>
            <person name="Bouchez O."/>
            <person name="Zahm M."/>
            <person name="Besnard G."/>
            <person name="Bellafiore S."/>
        </authorList>
    </citation>
    <scope>NUCLEOTIDE SEQUENCE</scope>
    <source>
        <strain evidence="11">VN-18</strain>
    </source>
</reference>
<dbReference type="SMART" id="SM01381">
    <property type="entry name" value="7TM_GPCR_Srsx"/>
    <property type="match status" value="1"/>
</dbReference>
<name>A0A8S9ZXZ2_9BILA</name>
<evidence type="ECO:0000256" key="2">
    <source>
        <dbReference type="ARBA" id="ARBA00022475"/>
    </source>
</evidence>
<dbReference type="Pfam" id="PF10320">
    <property type="entry name" value="7TM_GPCR_Srsx"/>
    <property type="match status" value="1"/>
</dbReference>
<dbReference type="GO" id="GO:0005886">
    <property type="term" value="C:plasma membrane"/>
    <property type="evidence" value="ECO:0007669"/>
    <property type="project" value="UniProtKB-SubCell"/>
</dbReference>
<dbReference type="PANTHER" id="PTHR24249:SF372">
    <property type="entry name" value="G-PROTEIN COUPLED RECEPTORS FAMILY 1 PROFILE DOMAIN-CONTAINING PROTEIN"/>
    <property type="match status" value="1"/>
</dbReference>
<evidence type="ECO:0000313" key="12">
    <source>
        <dbReference type="Proteomes" id="UP000605970"/>
    </source>
</evidence>
<feature type="domain" description="G-protein coupled receptors family 1 profile" evidence="10">
    <location>
        <begin position="299"/>
        <end position="605"/>
    </location>
</feature>
<feature type="transmembrane region" description="Helical" evidence="9">
    <location>
        <begin position="587"/>
        <end position="607"/>
    </location>
</feature>
<keyword evidence="3 9" id="KW-0812">Transmembrane</keyword>
<keyword evidence="2" id="KW-1003">Cell membrane</keyword>